<dbReference type="CDD" id="cd06127">
    <property type="entry name" value="DEDDh"/>
    <property type="match status" value="1"/>
</dbReference>
<evidence type="ECO:0000256" key="3">
    <source>
        <dbReference type="ARBA" id="ARBA00022839"/>
    </source>
</evidence>
<dbReference type="AlphaFoldDB" id="Q9EUN1"/>
<dbReference type="RefSeq" id="WP_011117026.1">
    <property type="nucleotide sequence ID" value="NZ_LHDD01000002.1"/>
</dbReference>
<accession>Q9EUN1</accession>
<dbReference type="EMBL" id="AF164956">
    <property type="protein sequence ID" value="AAG00279.1"/>
    <property type="molecule type" value="Genomic_DNA"/>
</dbReference>
<organism evidence="5">
    <name type="scientific">Corynebacterium glutamicum</name>
    <name type="common">Brevibacterium saccharolyticum</name>
    <dbReference type="NCBI Taxonomy" id="1718"/>
    <lineage>
        <taxon>Bacteria</taxon>
        <taxon>Bacillati</taxon>
        <taxon>Actinomycetota</taxon>
        <taxon>Actinomycetes</taxon>
        <taxon>Mycobacteriales</taxon>
        <taxon>Corynebacteriaceae</taxon>
        <taxon>Corynebacterium</taxon>
    </lineage>
</organism>
<proteinExistence type="predicted"/>
<reference evidence="5" key="1">
    <citation type="journal article" date="2003" name="J. Biotechnol.">
        <title>Plasmids in Corynebacterium glutamicum and their molecular classification by comparative genomics.</title>
        <authorList>
            <person name="Tauch A."/>
            <person name="Puhler A."/>
            <person name="Kalinowski J."/>
            <person name="Thierbach G."/>
        </authorList>
    </citation>
    <scope>NUCLEOTIDE SEQUENCE</scope>
    <source>
        <strain evidence="5">ATCC 31830</strain>
    </source>
</reference>
<dbReference type="GO" id="GO:0008408">
    <property type="term" value="F:3'-5' exonuclease activity"/>
    <property type="evidence" value="ECO:0007669"/>
    <property type="project" value="TreeGrafter"/>
</dbReference>
<dbReference type="Pfam" id="PF00929">
    <property type="entry name" value="RNase_T"/>
    <property type="match status" value="1"/>
</dbReference>
<dbReference type="PANTHER" id="PTHR30231:SF4">
    <property type="entry name" value="PROTEIN NEN2"/>
    <property type="match status" value="1"/>
</dbReference>
<geneLocation type="plasmid" evidence="5">
    <name>pCG4</name>
</geneLocation>
<dbReference type="SUPFAM" id="SSF53098">
    <property type="entry name" value="Ribonuclease H-like"/>
    <property type="match status" value="1"/>
</dbReference>
<dbReference type="GO" id="GO:0003676">
    <property type="term" value="F:nucleic acid binding"/>
    <property type="evidence" value="ECO:0007669"/>
    <property type="project" value="InterPro"/>
</dbReference>
<evidence type="ECO:0000259" key="4">
    <source>
        <dbReference type="SMART" id="SM00479"/>
    </source>
</evidence>
<dbReference type="InterPro" id="IPR036397">
    <property type="entry name" value="RNaseH_sf"/>
</dbReference>
<dbReference type="InterPro" id="IPR012337">
    <property type="entry name" value="RNaseH-like_sf"/>
</dbReference>
<dbReference type="PANTHER" id="PTHR30231">
    <property type="entry name" value="DNA POLYMERASE III SUBUNIT EPSILON"/>
    <property type="match status" value="1"/>
</dbReference>
<keyword evidence="5" id="KW-0614">Plasmid</keyword>
<feature type="domain" description="Exonuclease" evidence="4">
    <location>
        <begin position="113"/>
        <end position="282"/>
    </location>
</feature>
<gene>
    <name evidence="5" type="primary">ycg4D</name>
</gene>
<evidence type="ECO:0000256" key="1">
    <source>
        <dbReference type="ARBA" id="ARBA00022722"/>
    </source>
</evidence>
<keyword evidence="1" id="KW-0540">Nuclease</keyword>
<dbReference type="InterPro" id="IPR013520">
    <property type="entry name" value="Ribonucl_H"/>
</dbReference>
<keyword evidence="2" id="KW-0378">Hydrolase</keyword>
<evidence type="ECO:0000313" key="5">
    <source>
        <dbReference type="EMBL" id="AAG00279.1"/>
    </source>
</evidence>
<sequence>MNFEKTEGLMEHCELEQRRSDAAGQDKCYSKARLRDEFRMKPRPGAVPVKHYKNEFGKQFGIYRISDCIPIQERQAAPSKKQLQARAILAVKAKLRSKLAKASAIACQWLDDDPLVLDTETTGLGYDAQVIEIAIADASGKVLFDTRIKPTVAIEAAAQEVHGISPDALINAPSWPEVANRIEALLSGRTVIIFNASFDSRLIAQTAGAFGLETGWWSTCTTRCAMHLAASAYGSTNPYGSISLADATSAAGVPWTGAAHSAAADTLATVELVKSIARVKPALDLELSKLLEEKAG</sequence>
<dbReference type="Gene3D" id="3.30.420.10">
    <property type="entry name" value="Ribonuclease H-like superfamily/Ribonuclease H"/>
    <property type="match status" value="1"/>
</dbReference>
<keyword evidence="3" id="KW-0269">Exonuclease</keyword>
<dbReference type="SMART" id="SM00479">
    <property type="entry name" value="EXOIII"/>
    <property type="match status" value="1"/>
</dbReference>
<evidence type="ECO:0000256" key="2">
    <source>
        <dbReference type="ARBA" id="ARBA00022801"/>
    </source>
</evidence>
<protein>
    <submittedName>
        <fullName evidence="5">Ycg4D</fullName>
    </submittedName>
</protein>
<name>Q9EUN1_CORGT</name>